<dbReference type="Gene3D" id="3.40.1080.10">
    <property type="entry name" value="Glutaconate Coenzyme A-transferase"/>
    <property type="match status" value="1"/>
</dbReference>
<dbReference type="InterPro" id="IPR037171">
    <property type="entry name" value="NagB/RpiA_transferase-like"/>
</dbReference>
<evidence type="ECO:0000313" key="4">
    <source>
        <dbReference type="EMBL" id="EFG81233.1"/>
    </source>
</evidence>
<accession>A0ABP2IF45</accession>
<keyword evidence="5" id="KW-1185">Reference proteome</keyword>
<dbReference type="GO" id="GO:0016740">
    <property type="term" value="F:transferase activity"/>
    <property type="evidence" value="ECO:0007669"/>
    <property type="project" value="UniProtKB-KW"/>
</dbReference>
<evidence type="ECO:0000259" key="3">
    <source>
        <dbReference type="Pfam" id="PF13336"/>
    </source>
</evidence>
<dbReference type="EC" id="2.8.3.-" evidence="4"/>
<dbReference type="Gene3D" id="3.40.1080.20">
    <property type="entry name" value="Acetyl-CoA hydrolase/transferase C-terminal domain"/>
    <property type="match status" value="1"/>
</dbReference>
<dbReference type="InterPro" id="IPR017821">
    <property type="entry name" value="Succinate_CoA_transferase"/>
</dbReference>
<dbReference type="EMBL" id="ADNS01000012">
    <property type="protein sequence ID" value="EFG81233.1"/>
    <property type="molecule type" value="Genomic_DNA"/>
</dbReference>
<evidence type="ECO:0000259" key="2">
    <source>
        <dbReference type="Pfam" id="PF02550"/>
    </source>
</evidence>
<sequence length="515" mass="56652">MWATAGRFYKEVINLSDRIGNYKDLVMSAEDAAKFVNHGDRVGISGFTGAGYPKALPTAIAEKAKAAHAAGEEFKIDLLSGASTAPDCDGVLAEADALRFRSPYNSDPTLRNKANAGDILYQDIHLSHIGQQVEQGFYGDFQVAIIEVVRILENGNIVPSSAVGNNLEFIAAADKIILEVNSWQSENLEGMHDIYKIEKLPNRQPIPITEVEDRIGETFIELPSEKVVAVVETNAPDRNAPFKEPDEVSEKIAANFIHFLEGEVEAGRMSYDRFVMQSGVGNVPNAVMAGLLDSKFENIKAYTEVIQDGMLDLIDAGKMTVASATSFALSPEYADKMNDEAERYAKHIILRPQQVSNHPEVIRRIGLVSSNGMIEADIYGNINSTNVGGSRIMNGTGGSGDFTRNGYITTFVSPSVAKDGAISAIVPFASHVDHTEHDTMVIITEYGVADLRGLAPRERVERIIAVAHPDYRPMLEEYFNRAMEQKFVHTPHDLATAFEFQRNFEEFGDMRGEQK</sequence>
<comment type="caution">
    <text evidence="4">The sequence shown here is derived from an EMBL/GenBank/DDBJ whole genome shotgun (WGS) entry which is preliminary data.</text>
</comment>
<dbReference type="InterPro" id="IPR046433">
    <property type="entry name" value="ActCoA_hydro"/>
</dbReference>
<comment type="similarity">
    <text evidence="1">Belongs to the acetyl-CoA hydrolase/transferase family.</text>
</comment>
<reference evidence="4 5" key="1">
    <citation type="submission" date="2010-04" db="EMBL/GenBank/DDBJ databases">
        <authorList>
            <person name="Weinstock G."/>
            <person name="Sodergren E."/>
            <person name="Clifton S."/>
            <person name="Fulton L."/>
            <person name="Fulton B."/>
            <person name="Courtney L."/>
            <person name="Fronick C."/>
            <person name="Harrison M."/>
            <person name="Strong C."/>
            <person name="Farmer C."/>
            <person name="Delahaunty K."/>
            <person name="Markovic C."/>
            <person name="Hall O."/>
            <person name="Minx P."/>
            <person name="Tomlinson C."/>
            <person name="Mitreva M."/>
            <person name="Hou S."/>
            <person name="Wollam A."/>
            <person name="Pepin K.H."/>
            <person name="Johnson M."/>
            <person name="Bhonagiri V."/>
            <person name="Zhang X."/>
            <person name="Suruliraj S."/>
            <person name="Warren W."/>
            <person name="Chinwalla A."/>
            <person name="Mardis E.R."/>
            <person name="Wilson R.K."/>
        </authorList>
    </citation>
    <scope>NUCLEOTIDE SEQUENCE [LARGE SCALE GENOMIC DNA]</scope>
    <source>
        <strain evidence="4 5">DSM 20306</strain>
    </source>
</reference>
<dbReference type="PANTHER" id="PTHR43609">
    <property type="entry name" value="ACETYL-COA HYDROLASE"/>
    <property type="match status" value="1"/>
</dbReference>
<dbReference type="Pfam" id="PF02550">
    <property type="entry name" value="AcetylCoA_hydro"/>
    <property type="match status" value="1"/>
</dbReference>
<dbReference type="Pfam" id="PF13336">
    <property type="entry name" value="AcetylCoA_hyd_C"/>
    <property type="match status" value="1"/>
</dbReference>
<feature type="domain" description="Acetyl-CoA hydrolase/transferase C-terminal" evidence="3">
    <location>
        <begin position="339"/>
        <end position="478"/>
    </location>
</feature>
<dbReference type="InterPro" id="IPR038460">
    <property type="entry name" value="AcetylCoA_hyd_C_sf"/>
</dbReference>
<dbReference type="SUPFAM" id="SSF100950">
    <property type="entry name" value="NagB/RpiA/CoA transferase-like"/>
    <property type="match status" value="2"/>
</dbReference>
<keyword evidence="4" id="KW-0808">Transferase</keyword>
<dbReference type="InterPro" id="IPR026888">
    <property type="entry name" value="AcetylCoA_hyd_C"/>
</dbReference>
<dbReference type="PANTHER" id="PTHR43609:SF1">
    <property type="entry name" value="ACETYL-COA HYDROLASE"/>
    <property type="match status" value="1"/>
</dbReference>
<feature type="domain" description="Acetyl-CoA hydrolase/transferase N-terminal" evidence="2">
    <location>
        <begin position="21"/>
        <end position="232"/>
    </location>
</feature>
<dbReference type="NCBIfam" id="TIGR03458">
    <property type="entry name" value="YgfH_subfam"/>
    <property type="match status" value="1"/>
</dbReference>
<dbReference type="InterPro" id="IPR003702">
    <property type="entry name" value="ActCoA_hydro_N"/>
</dbReference>
<gene>
    <name evidence="4" type="ORF">HMPREF0281_01405</name>
</gene>
<evidence type="ECO:0000313" key="5">
    <source>
        <dbReference type="Proteomes" id="UP000006015"/>
    </source>
</evidence>
<evidence type="ECO:0000256" key="1">
    <source>
        <dbReference type="ARBA" id="ARBA00009632"/>
    </source>
</evidence>
<proteinExistence type="inferred from homology"/>
<organism evidence="4 5">
    <name type="scientific">Corynebacterium ammoniagenes DSM 20306</name>
    <dbReference type="NCBI Taxonomy" id="649754"/>
    <lineage>
        <taxon>Bacteria</taxon>
        <taxon>Bacillati</taxon>
        <taxon>Actinomycetota</taxon>
        <taxon>Actinomycetes</taxon>
        <taxon>Mycobacteriales</taxon>
        <taxon>Corynebacteriaceae</taxon>
        <taxon>Corynebacterium</taxon>
    </lineage>
</organism>
<protein>
    <submittedName>
        <fullName evidence="4">Succinate CoA transferase</fullName>
        <ecNumber evidence="4">2.8.3.-</ecNumber>
    </submittedName>
</protein>
<name>A0ABP2IF45_CORAM</name>
<dbReference type="Gene3D" id="3.30.750.70">
    <property type="entry name" value="4-hydroxybutyrate coenzyme like domains"/>
    <property type="match status" value="1"/>
</dbReference>
<dbReference type="Proteomes" id="UP000006015">
    <property type="component" value="Unassembled WGS sequence"/>
</dbReference>